<name>A0ABX1VGU8_9PLAN</name>
<dbReference type="RefSeq" id="WP_171189261.1">
    <property type="nucleotide sequence ID" value="NZ_WTPX01000144.1"/>
</dbReference>
<dbReference type="PANTHER" id="PTHR47152">
    <property type="entry name" value="SLR2084 PROTEIN-RELATED"/>
    <property type="match status" value="1"/>
</dbReference>
<feature type="domain" description="Putative restriction endonuclease" evidence="1">
    <location>
        <begin position="25"/>
        <end position="178"/>
    </location>
</feature>
<evidence type="ECO:0000313" key="3">
    <source>
        <dbReference type="Proteomes" id="UP000609651"/>
    </source>
</evidence>
<organism evidence="2 3">
    <name type="scientific">Alienimonas chondri</name>
    <dbReference type="NCBI Taxonomy" id="2681879"/>
    <lineage>
        <taxon>Bacteria</taxon>
        <taxon>Pseudomonadati</taxon>
        <taxon>Planctomycetota</taxon>
        <taxon>Planctomycetia</taxon>
        <taxon>Planctomycetales</taxon>
        <taxon>Planctomycetaceae</taxon>
        <taxon>Alienimonas</taxon>
    </lineage>
</organism>
<dbReference type="CDD" id="cd06260">
    <property type="entry name" value="DUF820-like"/>
    <property type="match status" value="1"/>
</dbReference>
<reference evidence="2 3" key="1">
    <citation type="journal article" date="2020" name="Syst. Appl. Microbiol.">
        <title>Alienimonas chondri sp. nov., a novel planctomycete isolated from the biofilm of the red alga Chondrus crispus.</title>
        <authorList>
            <person name="Vitorino I."/>
            <person name="Albuquerque L."/>
            <person name="Wiegand S."/>
            <person name="Kallscheuer N."/>
            <person name="da Costa M.S."/>
            <person name="Lobo-da-Cunha A."/>
            <person name="Jogler C."/>
            <person name="Lage O.M."/>
        </authorList>
    </citation>
    <scope>NUCLEOTIDE SEQUENCE [LARGE SCALE GENOMIC DNA]</scope>
    <source>
        <strain evidence="2 3">LzC2</strain>
    </source>
</reference>
<dbReference type="InterPro" id="IPR008538">
    <property type="entry name" value="Uma2"/>
</dbReference>
<dbReference type="SUPFAM" id="SSF52980">
    <property type="entry name" value="Restriction endonuclease-like"/>
    <property type="match status" value="1"/>
</dbReference>
<dbReference type="Proteomes" id="UP000609651">
    <property type="component" value="Unassembled WGS sequence"/>
</dbReference>
<sequence length="222" mass="24327">MPQLAEPPPRPAPPARRTVLRGVTWAEYVALRAKPENEHVKLTYDGPAGGLLEIEMPNGPLHENVSWWLANLILAFTEERRIPVRGVGSLTQSREDLQRGLESDLCYYVSSLPKLEGRDAVDLEAGDPPPDLCVEVDVTSPGVRKLPIYAALGVPEVWVWANDTLTVHRRGDDGAYAVSGKSGELPGFPIATAAALIARRAEAEHFALLAEWRTAVRPDENQ</sequence>
<evidence type="ECO:0000259" key="1">
    <source>
        <dbReference type="Pfam" id="PF05685"/>
    </source>
</evidence>
<dbReference type="Gene3D" id="3.90.1570.10">
    <property type="entry name" value="tt1808, chain A"/>
    <property type="match status" value="1"/>
</dbReference>
<keyword evidence="3" id="KW-1185">Reference proteome</keyword>
<dbReference type="PANTHER" id="PTHR47152:SF2">
    <property type="entry name" value="SLR2084 PROTEIN"/>
    <property type="match status" value="1"/>
</dbReference>
<accession>A0ABX1VGU8</accession>
<proteinExistence type="predicted"/>
<dbReference type="InterPro" id="IPR012296">
    <property type="entry name" value="Nuclease_put_TT1808"/>
</dbReference>
<protein>
    <recommendedName>
        <fullName evidence="1">Putative restriction endonuclease domain-containing protein</fullName>
    </recommendedName>
</protein>
<comment type="caution">
    <text evidence="2">The sequence shown here is derived from an EMBL/GenBank/DDBJ whole genome shotgun (WGS) entry which is preliminary data.</text>
</comment>
<dbReference type="InterPro" id="IPR011335">
    <property type="entry name" value="Restrct_endonuc-II-like"/>
</dbReference>
<evidence type="ECO:0000313" key="2">
    <source>
        <dbReference type="EMBL" id="NNJ27354.1"/>
    </source>
</evidence>
<dbReference type="EMBL" id="WTPX01000144">
    <property type="protein sequence ID" value="NNJ27354.1"/>
    <property type="molecule type" value="Genomic_DNA"/>
</dbReference>
<gene>
    <name evidence="2" type="ORF">LzC2_34560</name>
</gene>
<dbReference type="Pfam" id="PF05685">
    <property type="entry name" value="Uma2"/>
    <property type="match status" value="1"/>
</dbReference>